<dbReference type="EMBL" id="CAMAPF010000074">
    <property type="protein sequence ID" value="CAH9092851.1"/>
    <property type="molecule type" value="Genomic_DNA"/>
</dbReference>
<dbReference type="AlphaFoldDB" id="A0AAV0D5K4"/>
<dbReference type="PROSITE" id="PS50011">
    <property type="entry name" value="PROTEIN_KINASE_DOM"/>
    <property type="match status" value="1"/>
</dbReference>
<name>A0AAV0D5K4_9ASTE</name>
<dbReference type="InterPro" id="IPR000719">
    <property type="entry name" value="Prot_kinase_dom"/>
</dbReference>
<dbReference type="InterPro" id="IPR011009">
    <property type="entry name" value="Kinase-like_dom_sf"/>
</dbReference>
<dbReference type="PANTHER" id="PTHR44329">
    <property type="entry name" value="SERINE/THREONINE-PROTEIN KINASE TNNI3K-RELATED"/>
    <property type="match status" value="1"/>
</dbReference>
<organism evidence="3 4">
    <name type="scientific">Cuscuta epithymum</name>
    <dbReference type="NCBI Taxonomy" id="186058"/>
    <lineage>
        <taxon>Eukaryota</taxon>
        <taxon>Viridiplantae</taxon>
        <taxon>Streptophyta</taxon>
        <taxon>Embryophyta</taxon>
        <taxon>Tracheophyta</taxon>
        <taxon>Spermatophyta</taxon>
        <taxon>Magnoliopsida</taxon>
        <taxon>eudicotyledons</taxon>
        <taxon>Gunneridae</taxon>
        <taxon>Pentapetalae</taxon>
        <taxon>asterids</taxon>
        <taxon>lamiids</taxon>
        <taxon>Solanales</taxon>
        <taxon>Convolvulaceae</taxon>
        <taxon>Cuscuteae</taxon>
        <taxon>Cuscuta</taxon>
        <taxon>Cuscuta subgen. Cuscuta</taxon>
    </lineage>
</organism>
<dbReference type="Pfam" id="PF06760">
    <property type="entry name" value="DUF1221"/>
    <property type="match status" value="1"/>
</dbReference>
<evidence type="ECO:0000313" key="3">
    <source>
        <dbReference type="EMBL" id="CAH9092851.1"/>
    </source>
</evidence>
<keyword evidence="4" id="KW-1185">Reference proteome</keyword>
<proteinExistence type="predicted"/>
<gene>
    <name evidence="3" type="ORF">CEPIT_LOCUS12258</name>
</gene>
<dbReference type="InterPro" id="IPR051681">
    <property type="entry name" value="Ser/Thr_Kinases-Pseudokinases"/>
</dbReference>
<evidence type="ECO:0000256" key="1">
    <source>
        <dbReference type="SAM" id="MobiDB-lite"/>
    </source>
</evidence>
<dbReference type="InterPro" id="IPR010632">
    <property type="entry name" value="DUF1221"/>
</dbReference>
<dbReference type="PANTHER" id="PTHR44329:SF260">
    <property type="entry name" value="PROTEIN KINASE DOMAIN-CONTAINING PROTEIN"/>
    <property type="match status" value="1"/>
</dbReference>
<reference evidence="3" key="1">
    <citation type="submission" date="2022-07" db="EMBL/GenBank/DDBJ databases">
        <authorList>
            <person name="Macas J."/>
            <person name="Novak P."/>
            <person name="Neumann P."/>
        </authorList>
    </citation>
    <scope>NUCLEOTIDE SEQUENCE</scope>
</reference>
<dbReference type="Proteomes" id="UP001152523">
    <property type="component" value="Unassembled WGS sequence"/>
</dbReference>
<dbReference type="SUPFAM" id="SSF56112">
    <property type="entry name" value="Protein kinase-like (PK-like)"/>
    <property type="match status" value="1"/>
</dbReference>
<dbReference type="GO" id="GO:0004674">
    <property type="term" value="F:protein serine/threonine kinase activity"/>
    <property type="evidence" value="ECO:0007669"/>
    <property type="project" value="TreeGrafter"/>
</dbReference>
<dbReference type="GO" id="GO:0005524">
    <property type="term" value="F:ATP binding"/>
    <property type="evidence" value="ECO:0007669"/>
    <property type="project" value="InterPro"/>
</dbReference>
<feature type="domain" description="Protein kinase" evidence="2">
    <location>
        <begin position="235"/>
        <end position="525"/>
    </location>
</feature>
<dbReference type="FunFam" id="1.10.510.10:FF:000778">
    <property type="entry name" value="Kinase family protein"/>
    <property type="match status" value="1"/>
</dbReference>
<evidence type="ECO:0000313" key="4">
    <source>
        <dbReference type="Proteomes" id="UP001152523"/>
    </source>
</evidence>
<feature type="region of interest" description="Disordered" evidence="1">
    <location>
        <begin position="682"/>
        <end position="704"/>
    </location>
</feature>
<feature type="compositionally biased region" description="Basic and acidic residues" evidence="1">
    <location>
        <begin position="784"/>
        <end position="793"/>
    </location>
</feature>
<dbReference type="Pfam" id="PF07714">
    <property type="entry name" value="PK_Tyr_Ser-Thr"/>
    <property type="match status" value="1"/>
</dbReference>
<comment type="caution">
    <text evidence="3">The sequence shown here is derived from an EMBL/GenBank/DDBJ whole genome shotgun (WGS) entry which is preliminary data.</text>
</comment>
<dbReference type="Gene3D" id="1.10.510.10">
    <property type="entry name" value="Transferase(Phosphotransferase) domain 1"/>
    <property type="match status" value="1"/>
</dbReference>
<accession>A0AAV0D5K4</accession>
<dbReference type="InterPro" id="IPR001245">
    <property type="entry name" value="Ser-Thr/Tyr_kinase_cat_dom"/>
</dbReference>
<sequence length="793" mass="89941">MDELRQIGEVVGSLKALMVLEHDILINQRQCRLLADIFFLAFDTISDEIRQNLRLHERNTKWKVLERPLRELHRIYKEGESYVKYCLDIKNWWGKVITLHLNSDCVEFHIHNLLCCFPLVIEAIETAAEISGGLDREEEDDDIERMRRVALMSNKYGSDLIDHKLFIWKFGKQYLVPRDICIRLERVWREDKWSLLENIRNQKNSKLGEGLIKKLDEFPNANLLHSSILLRSNDYSVKRRIGTGGTTHLKEISWLDESFALRTFYGDAKEPHIAEEISLLLSLSHPNVLQYHCGFYDEEKKEGFLLMDLMSKSLDVLVKENTYSPSQKKRVVAFSIPVAVDIMLQIARGMEYLHSRKIYHGELNPSNILLKPRNFSPESCYFHAKVAGFGLSSIKKNYTYKTSPIPNGSSLVWAAPEVLDEGEDQHGSKCLGEENRCLAKKYSEKADVYSFGMLCFQLLTGKVPFEDGERPIEGGKIGRYLRAGERPLFPHPSPRYLVNLTRKCWQTDPTLRPNFSSICRVLRYIKKVLVMNPEHGQPDYPPPPVDYCDIEASYSSKKLEASDGGICVPSQIPFQMFAYKVLEKEKKTVGCFKENPDSLLNDCVVGIVDDDVFSDVIDKKDLPNDQRPVVSEVVQGKSSADQRLAKTPEKKSLSNGLRLLTTIPEKKNLSFSEIGQSSAATLEKATAPSKPANTKFQAKDTPYNKKFKDTKAGKLRDQSPVPFPGRITRAYSSPGFSAPGFTRTSSSLVASPIHPQRACSSPSRGPPARTTDCQSVVSLRGQRKAQEKDAEIP</sequence>
<protein>
    <recommendedName>
        <fullName evidence="2">Protein kinase domain-containing protein</fullName>
    </recommendedName>
</protein>
<evidence type="ECO:0000259" key="2">
    <source>
        <dbReference type="PROSITE" id="PS50011"/>
    </source>
</evidence>
<feature type="region of interest" description="Disordered" evidence="1">
    <location>
        <begin position="742"/>
        <end position="793"/>
    </location>
</feature>